<dbReference type="EC" id="3.2.2.9" evidence="2"/>
<dbReference type="GO" id="GO:0019509">
    <property type="term" value="P:L-methionine salvage from methylthioadenosine"/>
    <property type="evidence" value="ECO:0007669"/>
    <property type="project" value="UniProtKB-UniPathway"/>
</dbReference>
<evidence type="ECO:0000313" key="7">
    <source>
        <dbReference type="EMBL" id="KMT21025.1"/>
    </source>
</evidence>
<protein>
    <recommendedName>
        <fullName evidence="2">adenosylhomocysteine nucleosidase</fullName>
        <ecNumber evidence="2">3.2.2.9</ecNumber>
    </recommendedName>
</protein>
<evidence type="ECO:0000313" key="8">
    <source>
        <dbReference type="Proteomes" id="UP000036756"/>
    </source>
</evidence>
<keyword evidence="8" id="KW-1185">Reference proteome</keyword>
<gene>
    <name evidence="7" type="primary">mtnN</name>
    <name evidence="7" type="ORF">CLCY_1c02590</name>
</gene>
<dbReference type="STRING" id="1121307.CLCY_1c02590"/>
<dbReference type="NCBIfam" id="TIGR01704">
    <property type="entry name" value="MTA_SAH-Nsdase"/>
    <property type="match status" value="1"/>
</dbReference>
<comment type="pathway">
    <text evidence="1">Amino-acid biosynthesis; L-methionine biosynthesis via salvage pathway; S-methyl-5-thio-alpha-D-ribose 1-phosphate from S-methyl-5'-thioadenosine (hydrolase route): step 1/2.</text>
</comment>
<evidence type="ECO:0000256" key="3">
    <source>
        <dbReference type="ARBA" id="ARBA00022605"/>
    </source>
</evidence>
<sequence length="230" mass="25469">MSIGIITAMEEELAIILKELTDVTKEVVSRNEIYRGKLGNKEVVATVCGIGKVHAAVSTQTLIREFKAEAIINVGVAGGLRDEIGFGNIVIGDSLVQHDVDTTVFGDRHGQIPRLDTFDFKADKNLVELAKKAAEENPENKTFVGRIVTGDQFLTSKEKVEWLVKEFDALAGDMESASIAHTCYLNDTPFLIIRTISDKGDDSSHEDYETNKDKAIENYLELIKKLLQRV</sequence>
<evidence type="ECO:0000259" key="6">
    <source>
        <dbReference type="Pfam" id="PF01048"/>
    </source>
</evidence>
<dbReference type="GO" id="GO:0009164">
    <property type="term" value="P:nucleoside catabolic process"/>
    <property type="evidence" value="ECO:0007669"/>
    <property type="project" value="InterPro"/>
</dbReference>
<dbReference type="EMBL" id="LFVU01000028">
    <property type="protein sequence ID" value="KMT21025.1"/>
    <property type="molecule type" value="Genomic_DNA"/>
</dbReference>
<keyword evidence="4 7" id="KW-0378">Hydrolase</keyword>
<name>A0A0J8D4D8_CLOCY</name>
<dbReference type="AlphaFoldDB" id="A0A0J8D4D8"/>
<accession>A0A0J8D4D8</accession>
<evidence type="ECO:0000256" key="2">
    <source>
        <dbReference type="ARBA" id="ARBA00011974"/>
    </source>
</evidence>
<dbReference type="GO" id="GO:0005829">
    <property type="term" value="C:cytosol"/>
    <property type="evidence" value="ECO:0007669"/>
    <property type="project" value="TreeGrafter"/>
</dbReference>
<dbReference type="OrthoDB" id="9792278at2"/>
<dbReference type="PATRIC" id="fig|1121307.3.peg.623"/>
<dbReference type="NCBIfam" id="NF004079">
    <property type="entry name" value="PRK05584.1"/>
    <property type="match status" value="1"/>
</dbReference>
<dbReference type="PANTHER" id="PTHR46832">
    <property type="entry name" value="5'-METHYLTHIOADENOSINE/S-ADENOSYLHOMOCYSTEINE NUCLEOSIDASE"/>
    <property type="match status" value="1"/>
</dbReference>
<keyword evidence="3" id="KW-0028">Amino-acid biosynthesis</keyword>
<dbReference type="RefSeq" id="WP_048571416.1">
    <property type="nucleotide sequence ID" value="NZ_LFVU01000028.1"/>
</dbReference>
<dbReference type="Proteomes" id="UP000036756">
    <property type="component" value="Unassembled WGS sequence"/>
</dbReference>
<organism evidence="7 8">
    <name type="scientific">Clostridium cylindrosporum DSM 605</name>
    <dbReference type="NCBI Taxonomy" id="1121307"/>
    <lineage>
        <taxon>Bacteria</taxon>
        <taxon>Bacillati</taxon>
        <taxon>Bacillota</taxon>
        <taxon>Clostridia</taxon>
        <taxon>Eubacteriales</taxon>
        <taxon>Clostridiaceae</taxon>
        <taxon>Clostridium</taxon>
    </lineage>
</organism>
<reference evidence="7 8" key="1">
    <citation type="submission" date="2015-06" db="EMBL/GenBank/DDBJ databases">
        <title>Draft genome sequence of the purine-degrading Clostridium cylindrosporum HC-1 (DSM 605).</title>
        <authorList>
            <person name="Poehlein A."/>
            <person name="Schiel-Bengelsdorf B."/>
            <person name="Bengelsdorf F."/>
            <person name="Daniel R."/>
            <person name="Duerre P."/>
        </authorList>
    </citation>
    <scope>NUCLEOTIDE SEQUENCE [LARGE SCALE GENOMIC DNA]</scope>
    <source>
        <strain evidence="7 8">DSM 605</strain>
    </source>
</reference>
<proteinExistence type="predicted"/>
<dbReference type="CDD" id="cd09008">
    <property type="entry name" value="MTAN"/>
    <property type="match status" value="1"/>
</dbReference>
<dbReference type="PANTHER" id="PTHR46832:SF1">
    <property type="entry name" value="5'-METHYLTHIOADENOSINE_S-ADENOSYLHOMOCYSTEINE NUCLEOSIDASE"/>
    <property type="match status" value="1"/>
</dbReference>
<dbReference type="Pfam" id="PF01048">
    <property type="entry name" value="PNP_UDP_1"/>
    <property type="match status" value="1"/>
</dbReference>
<evidence type="ECO:0000256" key="5">
    <source>
        <dbReference type="ARBA" id="ARBA00023167"/>
    </source>
</evidence>
<dbReference type="InterPro" id="IPR010049">
    <property type="entry name" value="MTA_SAH_Nsdase"/>
</dbReference>
<keyword evidence="7" id="KW-0326">Glycosidase</keyword>
<dbReference type="GO" id="GO:0008782">
    <property type="term" value="F:adenosylhomocysteine nucleosidase activity"/>
    <property type="evidence" value="ECO:0007669"/>
    <property type="project" value="UniProtKB-EC"/>
</dbReference>
<comment type="caution">
    <text evidence="7">The sequence shown here is derived from an EMBL/GenBank/DDBJ whole genome shotgun (WGS) entry which is preliminary data.</text>
</comment>
<dbReference type="InterPro" id="IPR000845">
    <property type="entry name" value="Nucleoside_phosphorylase_d"/>
</dbReference>
<keyword evidence="5" id="KW-0486">Methionine biosynthesis</keyword>
<dbReference type="UniPathway" id="UPA00904">
    <property type="reaction ID" value="UER00871"/>
</dbReference>
<dbReference type="SUPFAM" id="SSF53167">
    <property type="entry name" value="Purine and uridine phosphorylases"/>
    <property type="match status" value="1"/>
</dbReference>
<evidence type="ECO:0000256" key="4">
    <source>
        <dbReference type="ARBA" id="ARBA00022801"/>
    </source>
</evidence>
<dbReference type="Gene3D" id="3.40.50.1580">
    <property type="entry name" value="Nucleoside phosphorylase domain"/>
    <property type="match status" value="1"/>
</dbReference>
<feature type="domain" description="Nucleoside phosphorylase" evidence="6">
    <location>
        <begin position="3"/>
        <end position="227"/>
    </location>
</feature>
<dbReference type="InterPro" id="IPR035994">
    <property type="entry name" value="Nucleoside_phosphorylase_sf"/>
</dbReference>
<evidence type="ECO:0000256" key="1">
    <source>
        <dbReference type="ARBA" id="ARBA00004945"/>
    </source>
</evidence>
<dbReference type="GO" id="GO:0019284">
    <property type="term" value="P:L-methionine salvage from S-adenosylmethionine"/>
    <property type="evidence" value="ECO:0007669"/>
    <property type="project" value="TreeGrafter"/>
</dbReference>
<dbReference type="GO" id="GO:0008930">
    <property type="term" value="F:methylthioadenosine nucleosidase activity"/>
    <property type="evidence" value="ECO:0007669"/>
    <property type="project" value="InterPro"/>
</dbReference>